<keyword evidence="2" id="KW-0472">Membrane</keyword>
<keyword evidence="2" id="KW-1133">Transmembrane helix</keyword>
<dbReference type="PANTHER" id="PTHR33219:SF14">
    <property type="entry name" value="PROTEIN COFACTOR ASSEMBLY OF COMPLEX C SUBUNIT B CCB3, CHLOROPLASTIC-RELATED"/>
    <property type="match status" value="1"/>
</dbReference>
<protein>
    <submittedName>
        <fullName evidence="3">YggT family protein</fullName>
    </submittedName>
</protein>
<dbReference type="RefSeq" id="WP_274456226.1">
    <property type="nucleotide sequence ID" value="NZ_CP067097.1"/>
</dbReference>
<organism evidence="3 4">
    <name type="scientific">Alicyclobacillus cycloheptanicus</name>
    <dbReference type="NCBI Taxonomy" id="1457"/>
    <lineage>
        <taxon>Bacteria</taxon>
        <taxon>Bacillati</taxon>
        <taxon>Bacillota</taxon>
        <taxon>Bacilli</taxon>
        <taxon>Bacillales</taxon>
        <taxon>Alicyclobacillaceae</taxon>
        <taxon>Alicyclobacillus</taxon>
    </lineage>
</organism>
<evidence type="ECO:0000256" key="2">
    <source>
        <dbReference type="SAM" id="Phobius"/>
    </source>
</evidence>
<keyword evidence="2" id="KW-0812">Transmembrane</keyword>
<dbReference type="Pfam" id="PF02325">
    <property type="entry name" value="CCB3_YggT"/>
    <property type="match status" value="1"/>
</dbReference>
<evidence type="ECO:0000313" key="4">
    <source>
        <dbReference type="Proteomes" id="UP001232973"/>
    </source>
</evidence>
<evidence type="ECO:0000313" key="3">
    <source>
        <dbReference type="EMBL" id="MDQ0190985.1"/>
    </source>
</evidence>
<gene>
    <name evidence="3" type="ORF">J2S03_002852</name>
</gene>
<name>A0ABT9XLJ4_9BACL</name>
<evidence type="ECO:0000256" key="1">
    <source>
        <dbReference type="ARBA" id="ARBA00010894"/>
    </source>
</evidence>
<keyword evidence="4" id="KW-1185">Reference proteome</keyword>
<accession>A0ABT9XLJ4</accession>
<comment type="caution">
    <text evidence="3">The sequence shown here is derived from an EMBL/GenBank/DDBJ whole genome shotgun (WGS) entry which is preliminary data.</text>
</comment>
<dbReference type="PANTHER" id="PTHR33219">
    <property type="entry name" value="YLMG HOMOLOG PROTEIN 2, CHLOROPLASTIC"/>
    <property type="match status" value="1"/>
</dbReference>
<dbReference type="Proteomes" id="UP001232973">
    <property type="component" value="Unassembled WGS sequence"/>
</dbReference>
<comment type="similarity">
    <text evidence="1">Belongs to the YggT family.</text>
</comment>
<sequence length="92" mass="10371">MTTLLTIIQIILTIYGYLLIATALLTWIPDVGETHLGHFLTRLTEPYLALFRRFIPGLRIGSVMLDLSFIVAVVVYFFLQDGVVSILSMVLQ</sequence>
<reference evidence="3 4" key="1">
    <citation type="submission" date="2023-07" db="EMBL/GenBank/DDBJ databases">
        <title>Genomic Encyclopedia of Type Strains, Phase IV (KMG-IV): sequencing the most valuable type-strain genomes for metagenomic binning, comparative biology and taxonomic classification.</title>
        <authorList>
            <person name="Goeker M."/>
        </authorList>
    </citation>
    <scope>NUCLEOTIDE SEQUENCE [LARGE SCALE GENOMIC DNA]</scope>
    <source>
        <strain evidence="3 4">DSM 4006</strain>
    </source>
</reference>
<proteinExistence type="inferred from homology"/>
<feature type="transmembrane region" description="Helical" evidence="2">
    <location>
        <begin position="6"/>
        <end position="28"/>
    </location>
</feature>
<dbReference type="EMBL" id="JAUSTP010000028">
    <property type="protein sequence ID" value="MDQ0190985.1"/>
    <property type="molecule type" value="Genomic_DNA"/>
</dbReference>
<dbReference type="InterPro" id="IPR003425">
    <property type="entry name" value="CCB3/YggT"/>
</dbReference>
<feature type="transmembrane region" description="Helical" evidence="2">
    <location>
        <begin position="60"/>
        <end position="79"/>
    </location>
</feature>